<dbReference type="InterPro" id="IPR016024">
    <property type="entry name" value="ARM-type_fold"/>
</dbReference>
<evidence type="ECO:0000313" key="1">
    <source>
        <dbReference type="EMBL" id="KAL3069189.1"/>
    </source>
</evidence>
<dbReference type="SUPFAM" id="SSF48371">
    <property type="entry name" value="ARM repeat"/>
    <property type="match status" value="1"/>
</dbReference>
<dbReference type="EMBL" id="JBICBT010001397">
    <property type="protein sequence ID" value="KAL3069189.1"/>
    <property type="molecule type" value="Genomic_DNA"/>
</dbReference>
<evidence type="ECO:0000313" key="2">
    <source>
        <dbReference type="Proteomes" id="UP001620626"/>
    </source>
</evidence>
<accession>A0ABD2HQ13</accession>
<keyword evidence="2" id="KW-1185">Reference proteome</keyword>
<reference evidence="1 2" key="1">
    <citation type="submission" date="2024-10" db="EMBL/GenBank/DDBJ databases">
        <authorList>
            <person name="Kim D."/>
        </authorList>
    </citation>
    <scope>NUCLEOTIDE SEQUENCE [LARGE SCALE GENOMIC DNA]</scope>
    <source>
        <strain evidence="1">BH-2024</strain>
    </source>
</reference>
<gene>
    <name evidence="1" type="ORF">niasHT_034419</name>
</gene>
<sequence>MLEDSLKSNAGEQLIDELVSADVLGPLVDCLSKDHASRPPLVANAMAALAIIAPQKAKEIYSANYKVVGYLKDWIKNTKDEELLKNAISILKNLLANDCAPYMDYREFSNLFDSRNKQVVEEAMWAAYHLIS</sequence>
<comment type="caution">
    <text evidence="1">The sequence shown here is derived from an EMBL/GenBank/DDBJ whole genome shotgun (WGS) entry which is preliminary data.</text>
</comment>
<dbReference type="AlphaFoldDB" id="A0ABD2HQ13"/>
<organism evidence="1 2">
    <name type="scientific">Heterodera trifolii</name>
    <dbReference type="NCBI Taxonomy" id="157864"/>
    <lineage>
        <taxon>Eukaryota</taxon>
        <taxon>Metazoa</taxon>
        <taxon>Ecdysozoa</taxon>
        <taxon>Nematoda</taxon>
        <taxon>Chromadorea</taxon>
        <taxon>Rhabditida</taxon>
        <taxon>Tylenchina</taxon>
        <taxon>Tylenchomorpha</taxon>
        <taxon>Tylenchoidea</taxon>
        <taxon>Heteroderidae</taxon>
        <taxon>Heteroderinae</taxon>
        <taxon>Heterodera</taxon>
    </lineage>
</organism>
<proteinExistence type="predicted"/>
<dbReference type="Proteomes" id="UP001620626">
    <property type="component" value="Unassembled WGS sequence"/>
</dbReference>
<dbReference type="InterPro" id="IPR011989">
    <property type="entry name" value="ARM-like"/>
</dbReference>
<protein>
    <submittedName>
        <fullName evidence="1">Uncharacterized protein</fullName>
    </submittedName>
</protein>
<name>A0ABD2HQ13_9BILA</name>
<dbReference type="Gene3D" id="1.25.10.10">
    <property type="entry name" value="Leucine-rich Repeat Variant"/>
    <property type="match status" value="1"/>
</dbReference>